<gene>
    <name evidence="1" type="ORF">BACWE_51190</name>
</gene>
<evidence type="ECO:0000313" key="1">
    <source>
        <dbReference type="EMBL" id="PJN64099.1"/>
    </source>
</evidence>
<protein>
    <submittedName>
        <fullName evidence="1">Uncharacterized protein</fullName>
    </submittedName>
</protein>
<proteinExistence type="predicted"/>
<reference evidence="1 2" key="1">
    <citation type="submission" date="2016-10" db="EMBL/GenBank/DDBJ databases">
        <title>Genome Sequence of Bacillus weihenstephanensis GM6LP.</title>
        <authorList>
            <person name="Poehlein A."/>
            <person name="Wemheuer F."/>
            <person name="Hollensteiner J."/>
            <person name="Wemheuer B."/>
        </authorList>
    </citation>
    <scope>NUCLEOTIDE SEQUENCE [LARGE SCALE GENOMIC DNA]</scope>
    <source>
        <strain evidence="1 2">GM6LP</strain>
    </source>
</reference>
<dbReference type="AlphaFoldDB" id="A0AAP8KSD7"/>
<dbReference type="EMBL" id="MKZQ01000074">
    <property type="protein sequence ID" value="PJN64099.1"/>
    <property type="molecule type" value="Genomic_DNA"/>
</dbReference>
<organism evidence="1 2">
    <name type="scientific">Bacillus mycoides</name>
    <dbReference type="NCBI Taxonomy" id="1405"/>
    <lineage>
        <taxon>Bacteria</taxon>
        <taxon>Bacillati</taxon>
        <taxon>Bacillota</taxon>
        <taxon>Bacilli</taxon>
        <taxon>Bacillales</taxon>
        <taxon>Bacillaceae</taxon>
        <taxon>Bacillus</taxon>
        <taxon>Bacillus cereus group</taxon>
    </lineage>
</organism>
<name>A0AAP8KSD7_BACMY</name>
<dbReference type="Proteomes" id="UP000236165">
    <property type="component" value="Unassembled WGS sequence"/>
</dbReference>
<comment type="caution">
    <text evidence="1">The sequence shown here is derived from an EMBL/GenBank/DDBJ whole genome shotgun (WGS) entry which is preliminary data.</text>
</comment>
<accession>A0AAP8KSD7</accession>
<sequence>MNFLKNKLSLRLNISMNHVIWFGVSEEKVTYGE</sequence>
<evidence type="ECO:0000313" key="2">
    <source>
        <dbReference type="Proteomes" id="UP000236165"/>
    </source>
</evidence>